<dbReference type="Pfam" id="PF00125">
    <property type="entry name" value="Histone"/>
    <property type="match status" value="1"/>
</dbReference>
<evidence type="ECO:0000259" key="9">
    <source>
        <dbReference type="Pfam" id="PF00125"/>
    </source>
</evidence>
<dbReference type="Proteomes" id="UP001150569">
    <property type="component" value="Unassembled WGS sequence"/>
</dbReference>
<keyword evidence="7" id="KW-0544">Nucleosome core</keyword>
<dbReference type="GO" id="GO:0000786">
    <property type="term" value="C:nucleosome"/>
    <property type="evidence" value="ECO:0007669"/>
    <property type="project" value="UniProtKB-KW"/>
</dbReference>
<evidence type="ECO:0000256" key="2">
    <source>
        <dbReference type="ARBA" id="ARBA00004286"/>
    </source>
</evidence>
<evidence type="ECO:0000256" key="7">
    <source>
        <dbReference type="ARBA" id="ARBA00023269"/>
    </source>
</evidence>
<evidence type="ECO:0000256" key="8">
    <source>
        <dbReference type="SAM" id="MobiDB-lite"/>
    </source>
</evidence>
<dbReference type="Gene3D" id="1.10.20.10">
    <property type="entry name" value="Histone, subunit A"/>
    <property type="match status" value="1"/>
</dbReference>
<proteinExistence type="inferred from homology"/>
<reference evidence="10" key="1">
    <citation type="submission" date="2022-07" db="EMBL/GenBank/DDBJ databases">
        <title>Phylogenomic reconstructions and comparative analyses of Kickxellomycotina fungi.</title>
        <authorList>
            <person name="Reynolds N.K."/>
            <person name="Stajich J.E."/>
            <person name="Barry K."/>
            <person name="Grigoriev I.V."/>
            <person name="Crous P."/>
            <person name="Smith M.E."/>
        </authorList>
    </citation>
    <scope>NUCLEOTIDE SEQUENCE</scope>
    <source>
        <strain evidence="10">RSA 861</strain>
    </source>
</reference>
<dbReference type="PANTHER" id="PTHR45810">
    <property type="entry name" value="HISTONE H3.2"/>
    <property type="match status" value="1"/>
</dbReference>
<dbReference type="GO" id="GO:0005634">
    <property type="term" value="C:nucleus"/>
    <property type="evidence" value="ECO:0007669"/>
    <property type="project" value="UniProtKB-SubCell"/>
</dbReference>
<evidence type="ECO:0000313" key="11">
    <source>
        <dbReference type="Proteomes" id="UP001150569"/>
    </source>
</evidence>
<feature type="domain" description="Core Histone H2A/H2B/H3" evidence="9">
    <location>
        <begin position="62"/>
        <end position="137"/>
    </location>
</feature>
<dbReference type="EMBL" id="JANBPT010000491">
    <property type="protein sequence ID" value="KAJ1918859.1"/>
    <property type="molecule type" value="Genomic_DNA"/>
</dbReference>
<evidence type="ECO:0000256" key="1">
    <source>
        <dbReference type="ARBA" id="ARBA00004123"/>
    </source>
</evidence>
<dbReference type="InterPro" id="IPR007125">
    <property type="entry name" value="H2A/H2B/H3"/>
</dbReference>
<dbReference type="InterPro" id="IPR000164">
    <property type="entry name" value="Histone_H3/CENP-A"/>
</dbReference>
<dbReference type="CDD" id="cd22911">
    <property type="entry name" value="HFD_H3"/>
    <property type="match status" value="1"/>
</dbReference>
<dbReference type="OrthoDB" id="842664at2759"/>
<comment type="similarity">
    <text evidence="3">Belongs to the histone H3 family.</text>
</comment>
<dbReference type="SUPFAM" id="SSF47113">
    <property type="entry name" value="Histone-fold"/>
    <property type="match status" value="1"/>
</dbReference>
<dbReference type="PROSITE" id="PS00959">
    <property type="entry name" value="HISTONE_H3_2"/>
    <property type="match status" value="1"/>
</dbReference>
<sequence length="137" mass="15353">MVRHVPIMDTPLARKGPAMTKSTLRHSGRPGPASKKFKTPPRQRAPSPAKAPRSSGKRRVRPGTKALREIRKYQRSTDLLIRKLPFARLVREITMDMFQQDFVAGSASSVGLRWQSAALMALQEASEAFLVHMFEDA</sequence>
<comment type="subcellular location">
    <subcellularLocation>
        <location evidence="2">Chromosome</location>
    </subcellularLocation>
    <subcellularLocation>
        <location evidence="1">Nucleus</location>
    </subcellularLocation>
</comment>
<dbReference type="PANTHER" id="PTHR45810:SF17">
    <property type="entry name" value="HISTONE H3-LIKE CENTROMERIC PROTEIN A"/>
    <property type="match status" value="1"/>
</dbReference>
<evidence type="ECO:0000256" key="5">
    <source>
        <dbReference type="ARBA" id="ARBA00023125"/>
    </source>
</evidence>
<keyword evidence="5 10" id="KW-0238">DNA-binding</keyword>
<dbReference type="GO" id="GO:0046982">
    <property type="term" value="F:protein heterodimerization activity"/>
    <property type="evidence" value="ECO:0007669"/>
    <property type="project" value="InterPro"/>
</dbReference>
<dbReference type="PRINTS" id="PR00622">
    <property type="entry name" value="HISTONEH3"/>
</dbReference>
<keyword evidence="6" id="KW-0539">Nucleus</keyword>
<name>A0A9W7ZXT3_9FUNG</name>
<dbReference type="InterPro" id="IPR009072">
    <property type="entry name" value="Histone-fold"/>
</dbReference>
<accession>A0A9W7ZXT3</accession>
<dbReference type="SMART" id="SM00428">
    <property type="entry name" value="H3"/>
    <property type="match status" value="1"/>
</dbReference>
<keyword evidence="4" id="KW-0158">Chromosome</keyword>
<protein>
    <submittedName>
        <fullName evidence="10">Centromeric DNA-binding histone H3-like protein cse4</fullName>
    </submittedName>
</protein>
<evidence type="ECO:0000256" key="4">
    <source>
        <dbReference type="ARBA" id="ARBA00022454"/>
    </source>
</evidence>
<organism evidence="10 11">
    <name type="scientific">Tieghemiomyces parasiticus</name>
    <dbReference type="NCBI Taxonomy" id="78921"/>
    <lineage>
        <taxon>Eukaryota</taxon>
        <taxon>Fungi</taxon>
        <taxon>Fungi incertae sedis</taxon>
        <taxon>Zoopagomycota</taxon>
        <taxon>Kickxellomycotina</taxon>
        <taxon>Dimargaritomycetes</taxon>
        <taxon>Dimargaritales</taxon>
        <taxon>Dimargaritaceae</taxon>
        <taxon>Tieghemiomyces</taxon>
    </lineage>
</organism>
<evidence type="ECO:0000256" key="6">
    <source>
        <dbReference type="ARBA" id="ARBA00023242"/>
    </source>
</evidence>
<evidence type="ECO:0000256" key="3">
    <source>
        <dbReference type="ARBA" id="ARBA00010343"/>
    </source>
</evidence>
<gene>
    <name evidence="10" type="primary">CSE4_2</name>
    <name evidence="10" type="ORF">IWQ60_007394</name>
</gene>
<dbReference type="AlphaFoldDB" id="A0A9W7ZXT3"/>
<dbReference type="GO" id="GO:0030527">
    <property type="term" value="F:structural constituent of chromatin"/>
    <property type="evidence" value="ECO:0007669"/>
    <property type="project" value="InterPro"/>
</dbReference>
<keyword evidence="11" id="KW-1185">Reference proteome</keyword>
<evidence type="ECO:0000313" key="10">
    <source>
        <dbReference type="EMBL" id="KAJ1918859.1"/>
    </source>
</evidence>
<comment type="caution">
    <text evidence="10">The sequence shown here is derived from an EMBL/GenBank/DDBJ whole genome shotgun (WGS) entry which is preliminary data.</text>
</comment>
<dbReference type="GO" id="GO:0003677">
    <property type="term" value="F:DNA binding"/>
    <property type="evidence" value="ECO:0007669"/>
    <property type="project" value="UniProtKB-KW"/>
</dbReference>
<feature type="region of interest" description="Disordered" evidence="8">
    <location>
        <begin position="1"/>
        <end position="68"/>
    </location>
</feature>